<feature type="transmembrane region" description="Helical" evidence="7">
    <location>
        <begin position="6"/>
        <end position="28"/>
    </location>
</feature>
<keyword evidence="5 7" id="KW-1133">Transmembrane helix</keyword>
<accession>A0A0V8QFV9</accession>
<feature type="transmembrane region" description="Helical" evidence="7">
    <location>
        <begin position="131"/>
        <end position="151"/>
    </location>
</feature>
<comment type="subcellular location">
    <subcellularLocation>
        <location evidence="1">Cell membrane</location>
        <topology evidence="1">Multi-pass membrane protein</topology>
    </subcellularLocation>
</comment>
<evidence type="ECO:0000256" key="2">
    <source>
        <dbReference type="ARBA" id="ARBA00008193"/>
    </source>
</evidence>
<sequence>MELVSQIIFITELIGVIAFAVSGAMLGIEKKLDLFGVMVFAVTTACGGGVVRDILLGVIPPMMFRKSIYLMVALISSIAAFCLASVMGSFWAKHVDAYNCWMNFLDALGLGVFAATSVNTVMQLYPKSGVFMATFMGTITAVGGGAIRDTMANQIPLIFRKRIYAIAAIIGSVVHYYMMKAGVPAAASMFFCIGSIVVIRILAAYYRWNLPKAPEGEWLHEKDSKDMHK</sequence>
<dbReference type="Pfam" id="PF03458">
    <property type="entry name" value="Gly_transporter"/>
    <property type="match status" value="2"/>
</dbReference>
<dbReference type="AlphaFoldDB" id="A0A0V8QFV9"/>
<dbReference type="InterPro" id="IPR005115">
    <property type="entry name" value="Gly_transporter"/>
</dbReference>
<protein>
    <recommendedName>
        <fullName evidence="8">Glycine transporter domain-containing protein</fullName>
    </recommendedName>
</protein>
<evidence type="ECO:0000313" key="9">
    <source>
        <dbReference type="EMBL" id="KSV59299.1"/>
    </source>
</evidence>
<dbReference type="OrthoDB" id="9791874at2"/>
<dbReference type="Proteomes" id="UP000054874">
    <property type="component" value="Unassembled WGS sequence"/>
</dbReference>
<dbReference type="GO" id="GO:0005886">
    <property type="term" value="C:plasma membrane"/>
    <property type="evidence" value="ECO:0007669"/>
    <property type="project" value="UniProtKB-SubCell"/>
</dbReference>
<name>A0A0V8QFV9_9FIRM</name>
<proteinExistence type="inferred from homology"/>
<feature type="transmembrane region" description="Helical" evidence="7">
    <location>
        <begin position="68"/>
        <end position="92"/>
    </location>
</feature>
<comment type="similarity">
    <text evidence="2">Belongs to the UPF0126 family.</text>
</comment>
<comment type="caution">
    <text evidence="9">The sequence shown here is derived from an EMBL/GenBank/DDBJ whole genome shotgun (WGS) entry which is preliminary data.</text>
</comment>
<gene>
    <name evidence="9" type="ORF">ASU35_09490</name>
</gene>
<keyword evidence="10" id="KW-1185">Reference proteome</keyword>
<evidence type="ECO:0000256" key="4">
    <source>
        <dbReference type="ARBA" id="ARBA00022692"/>
    </source>
</evidence>
<dbReference type="RefSeq" id="WP_058352452.1">
    <property type="nucleotide sequence ID" value="NZ_CABMMD010000148.1"/>
</dbReference>
<reference evidence="9 10" key="1">
    <citation type="submission" date="2015-11" db="EMBL/GenBank/DDBJ databases">
        <title>Butyribacter intestini gen. nov., sp. nov., a butyric acid-producing bacterium of the family Lachnospiraceae isolated from the human faeces.</title>
        <authorList>
            <person name="Zou Y."/>
            <person name="Xue W."/>
            <person name="Luo G."/>
            <person name="Lv M."/>
        </authorList>
    </citation>
    <scope>NUCLEOTIDE SEQUENCE [LARGE SCALE GENOMIC DNA]</scope>
    <source>
        <strain evidence="9 10">ACET-33324</strain>
    </source>
</reference>
<evidence type="ECO:0000256" key="3">
    <source>
        <dbReference type="ARBA" id="ARBA00022475"/>
    </source>
</evidence>
<evidence type="ECO:0000313" key="10">
    <source>
        <dbReference type="Proteomes" id="UP000054874"/>
    </source>
</evidence>
<keyword evidence="6 7" id="KW-0472">Membrane</keyword>
<dbReference type="PANTHER" id="PTHR30506">
    <property type="entry name" value="INNER MEMBRANE PROTEIN"/>
    <property type="match status" value="1"/>
</dbReference>
<evidence type="ECO:0000259" key="8">
    <source>
        <dbReference type="Pfam" id="PF03458"/>
    </source>
</evidence>
<dbReference type="PANTHER" id="PTHR30506:SF3">
    <property type="entry name" value="UPF0126 INNER MEMBRANE PROTEIN YADS-RELATED"/>
    <property type="match status" value="1"/>
</dbReference>
<feature type="transmembrane region" description="Helical" evidence="7">
    <location>
        <begin position="35"/>
        <end position="56"/>
    </location>
</feature>
<feature type="domain" description="Glycine transporter" evidence="8">
    <location>
        <begin position="104"/>
        <end position="179"/>
    </location>
</feature>
<evidence type="ECO:0000256" key="5">
    <source>
        <dbReference type="ARBA" id="ARBA00022989"/>
    </source>
</evidence>
<evidence type="ECO:0000256" key="6">
    <source>
        <dbReference type="ARBA" id="ARBA00023136"/>
    </source>
</evidence>
<evidence type="ECO:0000256" key="7">
    <source>
        <dbReference type="SAM" id="Phobius"/>
    </source>
</evidence>
<feature type="transmembrane region" description="Helical" evidence="7">
    <location>
        <begin position="185"/>
        <end position="206"/>
    </location>
</feature>
<feature type="domain" description="Glycine transporter" evidence="8">
    <location>
        <begin position="10"/>
        <end position="83"/>
    </location>
</feature>
<keyword evidence="3" id="KW-1003">Cell membrane</keyword>
<organism evidence="9 10">
    <name type="scientific">Acetivibrio ethanolgignens</name>
    <dbReference type="NCBI Taxonomy" id="290052"/>
    <lineage>
        <taxon>Bacteria</taxon>
        <taxon>Bacillati</taxon>
        <taxon>Bacillota</taxon>
        <taxon>Clostridia</taxon>
        <taxon>Eubacteriales</taxon>
        <taxon>Oscillospiraceae</taxon>
        <taxon>Acetivibrio</taxon>
    </lineage>
</organism>
<feature type="transmembrane region" description="Helical" evidence="7">
    <location>
        <begin position="104"/>
        <end position="125"/>
    </location>
</feature>
<dbReference type="STRING" id="290052.ASU35_09490"/>
<dbReference type="EMBL" id="LNAM01000148">
    <property type="protein sequence ID" value="KSV59299.1"/>
    <property type="molecule type" value="Genomic_DNA"/>
</dbReference>
<evidence type="ECO:0000256" key="1">
    <source>
        <dbReference type="ARBA" id="ARBA00004651"/>
    </source>
</evidence>
<keyword evidence="4 7" id="KW-0812">Transmembrane</keyword>